<name>A0A371HWP7_MUCPR</name>
<evidence type="ECO:0008006" key="3">
    <source>
        <dbReference type="Google" id="ProtNLM"/>
    </source>
</evidence>
<evidence type="ECO:0000313" key="2">
    <source>
        <dbReference type="Proteomes" id="UP000257109"/>
    </source>
</evidence>
<accession>A0A371HWP7</accession>
<dbReference type="EMBL" id="QJKJ01001521">
    <property type="protein sequence ID" value="RDY07217.1"/>
    <property type="molecule type" value="Genomic_DNA"/>
</dbReference>
<reference evidence="1" key="1">
    <citation type="submission" date="2018-05" db="EMBL/GenBank/DDBJ databases">
        <title>Draft genome of Mucuna pruriens seed.</title>
        <authorList>
            <person name="Nnadi N.E."/>
            <person name="Vos R."/>
            <person name="Hasami M.H."/>
            <person name="Devisetty U.K."/>
            <person name="Aguiy J.C."/>
        </authorList>
    </citation>
    <scope>NUCLEOTIDE SEQUENCE [LARGE SCALE GENOMIC DNA]</scope>
    <source>
        <strain evidence="1">JCA_2017</strain>
    </source>
</reference>
<organism evidence="1 2">
    <name type="scientific">Mucuna pruriens</name>
    <name type="common">Velvet bean</name>
    <name type="synonym">Dolichos pruriens</name>
    <dbReference type="NCBI Taxonomy" id="157652"/>
    <lineage>
        <taxon>Eukaryota</taxon>
        <taxon>Viridiplantae</taxon>
        <taxon>Streptophyta</taxon>
        <taxon>Embryophyta</taxon>
        <taxon>Tracheophyta</taxon>
        <taxon>Spermatophyta</taxon>
        <taxon>Magnoliopsida</taxon>
        <taxon>eudicotyledons</taxon>
        <taxon>Gunneridae</taxon>
        <taxon>Pentapetalae</taxon>
        <taxon>rosids</taxon>
        <taxon>fabids</taxon>
        <taxon>Fabales</taxon>
        <taxon>Fabaceae</taxon>
        <taxon>Papilionoideae</taxon>
        <taxon>50 kb inversion clade</taxon>
        <taxon>NPAAA clade</taxon>
        <taxon>indigoferoid/millettioid clade</taxon>
        <taxon>Phaseoleae</taxon>
        <taxon>Mucuna</taxon>
    </lineage>
</organism>
<keyword evidence="2" id="KW-1185">Reference proteome</keyword>
<protein>
    <recommendedName>
        <fullName evidence="3">Retrotransposon gag domain-containing protein</fullName>
    </recommendedName>
</protein>
<comment type="caution">
    <text evidence="1">The sequence shown here is derived from an EMBL/GenBank/DDBJ whole genome shotgun (WGS) entry which is preliminary data.</text>
</comment>
<gene>
    <name evidence="1" type="ORF">CR513_08709</name>
</gene>
<dbReference type="Proteomes" id="UP000257109">
    <property type="component" value="Unassembled WGS sequence"/>
</dbReference>
<dbReference type="OrthoDB" id="1305902at2759"/>
<proteinExistence type="predicted"/>
<sequence>MKRMLLEKFFPTSRIASIRKEICDRRQHTATFDPILYEGLIVMDKSMIDDPSSRFLMDKTPTTARKLISNMIGNTQQFDVRGSAASRIVNERLENKITELTSLVRQLAIGQYHTSPPSKVCGICTSTKHPTDACLALQKIEPNNVEHHLLDNNNNQFSRIRVHLF</sequence>
<feature type="non-terminal residue" evidence="1">
    <location>
        <position position="1"/>
    </location>
</feature>
<dbReference type="AlphaFoldDB" id="A0A371HWP7"/>
<evidence type="ECO:0000313" key="1">
    <source>
        <dbReference type="EMBL" id="RDY07217.1"/>
    </source>
</evidence>